<feature type="compositionally biased region" description="Acidic residues" evidence="1">
    <location>
        <begin position="444"/>
        <end position="455"/>
    </location>
</feature>
<feature type="compositionally biased region" description="Basic residues" evidence="1">
    <location>
        <begin position="759"/>
        <end position="768"/>
    </location>
</feature>
<name>A0AAV3Z2P4_9GAST</name>
<keyword evidence="2" id="KW-0812">Transmembrane</keyword>
<feature type="region of interest" description="Disordered" evidence="1">
    <location>
        <begin position="637"/>
        <end position="1036"/>
    </location>
</feature>
<keyword evidence="2" id="KW-1133">Transmembrane helix</keyword>
<feature type="compositionally biased region" description="Basic and acidic residues" evidence="1">
    <location>
        <begin position="487"/>
        <end position="506"/>
    </location>
</feature>
<feature type="compositionally biased region" description="Polar residues" evidence="1">
    <location>
        <begin position="968"/>
        <end position="981"/>
    </location>
</feature>
<feature type="compositionally biased region" description="Basic and acidic residues" evidence="1">
    <location>
        <begin position="430"/>
        <end position="443"/>
    </location>
</feature>
<accession>A0AAV3Z2P4</accession>
<feature type="compositionally biased region" description="Polar residues" evidence="1">
    <location>
        <begin position="340"/>
        <end position="351"/>
    </location>
</feature>
<organism evidence="3 4">
    <name type="scientific">Plakobranchus ocellatus</name>
    <dbReference type="NCBI Taxonomy" id="259542"/>
    <lineage>
        <taxon>Eukaryota</taxon>
        <taxon>Metazoa</taxon>
        <taxon>Spiralia</taxon>
        <taxon>Lophotrochozoa</taxon>
        <taxon>Mollusca</taxon>
        <taxon>Gastropoda</taxon>
        <taxon>Heterobranchia</taxon>
        <taxon>Euthyneura</taxon>
        <taxon>Panpulmonata</taxon>
        <taxon>Sacoglossa</taxon>
        <taxon>Placobranchoidea</taxon>
        <taxon>Plakobranchidae</taxon>
        <taxon>Plakobranchus</taxon>
    </lineage>
</organism>
<evidence type="ECO:0000256" key="1">
    <source>
        <dbReference type="SAM" id="MobiDB-lite"/>
    </source>
</evidence>
<dbReference type="EMBL" id="BLXT01001882">
    <property type="protein sequence ID" value="GFN88855.1"/>
    <property type="molecule type" value="Genomic_DNA"/>
</dbReference>
<feature type="compositionally biased region" description="Low complexity" evidence="1">
    <location>
        <begin position="905"/>
        <end position="919"/>
    </location>
</feature>
<feature type="compositionally biased region" description="Basic and acidic residues" evidence="1">
    <location>
        <begin position="322"/>
        <end position="339"/>
    </location>
</feature>
<feature type="compositionally biased region" description="Low complexity" evidence="1">
    <location>
        <begin position="364"/>
        <end position="373"/>
    </location>
</feature>
<feature type="compositionally biased region" description="Low complexity" evidence="1">
    <location>
        <begin position="867"/>
        <end position="877"/>
    </location>
</feature>
<feature type="region of interest" description="Disordered" evidence="1">
    <location>
        <begin position="197"/>
        <end position="623"/>
    </location>
</feature>
<feature type="non-terminal residue" evidence="3">
    <location>
        <position position="1"/>
    </location>
</feature>
<feature type="compositionally biased region" description="Basic and acidic residues" evidence="1">
    <location>
        <begin position="464"/>
        <end position="478"/>
    </location>
</feature>
<dbReference type="Proteomes" id="UP000735302">
    <property type="component" value="Unassembled WGS sequence"/>
</dbReference>
<keyword evidence="2" id="KW-0472">Membrane</keyword>
<evidence type="ECO:0000313" key="3">
    <source>
        <dbReference type="EMBL" id="GFN88855.1"/>
    </source>
</evidence>
<feature type="compositionally biased region" description="Basic and acidic residues" evidence="1">
    <location>
        <begin position="545"/>
        <end position="557"/>
    </location>
</feature>
<feature type="compositionally biased region" description="Basic and acidic residues" evidence="1">
    <location>
        <begin position="513"/>
        <end position="532"/>
    </location>
</feature>
<dbReference type="AlphaFoldDB" id="A0AAV3Z2P4"/>
<evidence type="ECO:0000256" key="2">
    <source>
        <dbReference type="SAM" id="Phobius"/>
    </source>
</evidence>
<proteinExistence type="predicted"/>
<gene>
    <name evidence="3" type="ORF">PoB_001536100</name>
</gene>
<feature type="compositionally biased region" description="Basic residues" evidence="1">
    <location>
        <begin position="558"/>
        <end position="575"/>
    </location>
</feature>
<feature type="compositionally biased region" description="Polar residues" evidence="1">
    <location>
        <begin position="648"/>
        <end position="658"/>
    </location>
</feature>
<feature type="transmembrane region" description="Helical" evidence="2">
    <location>
        <begin position="140"/>
        <end position="164"/>
    </location>
</feature>
<protein>
    <submittedName>
        <fullName evidence="3">Uncharacterized protein</fullName>
    </submittedName>
</protein>
<evidence type="ECO:0000313" key="4">
    <source>
        <dbReference type="Proteomes" id="UP000735302"/>
    </source>
</evidence>
<reference evidence="3 4" key="1">
    <citation type="journal article" date="2021" name="Elife">
        <title>Chloroplast acquisition without the gene transfer in kleptoplastic sea slugs, Plakobranchus ocellatus.</title>
        <authorList>
            <person name="Maeda T."/>
            <person name="Takahashi S."/>
            <person name="Yoshida T."/>
            <person name="Shimamura S."/>
            <person name="Takaki Y."/>
            <person name="Nagai Y."/>
            <person name="Toyoda A."/>
            <person name="Suzuki Y."/>
            <person name="Arimoto A."/>
            <person name="Ishii H."/>
            <person name="Satoh N."/>
            <person name="Nishiyama T."/>
            <person name="Hasebe M."/>
            <person name="Maruyama T."/>
            <person name="Minagawa J."/>
            <person name="Obokata J."/>
            <person name="Shigenobu S."/>
        </authorList>
    </citation>
    <scope>NUCLEOTIDE SEQUENCE [LARGE SCALE GENOMIC DNA]</scope>
</reference>
<feature type="compositionally biased region" description="Basic and acidic residues" evidence="1">
    <location>
        <begin position="659"/>
        <end position="701"/>
    </location>
</feature>
<feature type="compositionally biased region" description="Basic residues" evidence="1">
    <location>
        <begin position="825"/>
        <end position="838"/>
    </location>
</feature>
<comment type="caution">
    <text evidence="3">The sequence shown here is derived from an EMBL/GenBank/DDBJ whole genome shotgun (WGS) entry which is preliminary data.</text>
</comment>
<feature type="compositionally biased region" description="Basic and acidic residues" evidence="1">
    <location>
        <begin position="249"/>
        <end position="263"/>
    </location>
</feature>
<keyword evidence="4" id="KW-1185">Reference proteome</keyword>
<feature type="compositionally biased region" description="Basic and acidic residues" evidence="1">
    <location>
        <begin position="407"/>
        <end position="417"/>
    </location>
</feature>
<sequence length="1036" mass="116235">SMDLQSDCLAIGSIDIPRGQTTYLNGKAPPGTSGTRIASCRLMFKPETDGDTLEVKLLSGAYIENCETSLGITLTGNPLYTLGCESDSRDFPSFEAQNGEANVVFKRETIGVTNYQFQVMVKASRTIAKEPPGGGNSANVGMIVGIIVGVIVLIIILCIICICCHRRRKESQKEKAQFVNGGAANVQVVTVQGSEKDGVYNGRVNSESPGSSRRLLGRGQGGSEDGGESGDGRSRSALERFGPAPSQRRRPDDRDSGRRREVFQTDNEVGTRRPHPQPRVGLQRGVASQDYEDVDDRGDANGSPRASPLLSDLRNNPKFRRSFHENEVDADERVRRMSDRTTSSSGDSQEGGSPRRPNMPAVPRSPSRSPSPQRRGEKIATIFRSRPSSSHDAARLDSDPTVETPPIEEREVRDTRHTLRPNRNGRNGRPSRDEFRRGRSRGDEDYDDDEEEEEEERRRQQRRRDREDEERQRRKRQEEEEEEREEEERRRKQEKKRKEEERRRKEEEEEREEERRRKLEKKRKEEEKRRREEEEEEDRRRRRAAKESDGSEYEGRFKKSASGRKSKGKAPRMGRSRSTGNALEEMEDRYQRSRSKSPGSTHSLNFIEGDEDETDLDSNYMPFRRAGSKTSLYASRSSLYGRRRKNSMGETVSVSSRTALDDTDSRMGDFDKSRMSQTELRRLFKSTGELEMRPESAHVVREVGTSTTRGGSVSVYGRNTVAKSRRGKRYSRGTQTPQSRGDRDRRDSVGSAKSGRSTGSRHRLKSKSRSRESLGGRRSRSRALSDDEDSDSDDRRGRHRAASRSRSREKLDAATDDSGDDRSKRSGRSGRRHKKSRHLSASDEDDHIADDQSMAPSSVAPSSLYGAAPQAYAPYPQMVTGPGYPQLVYQPVVAPGGPPVPPPGMMYQMAAPAQPQVAPQKPPIAPKPTAAKPKPTGSRWDELVNLTDGMKQRRRQMGESVTEDGTESVLSSMWSQPTYTKQAPKAPPSYNTAQRLVGPDLSYSSNYPDSSGVGLTPPRDGRNMRMASYSPSESNV</sequence>